<name>A0A1B6LQU4_9HEMI</name>
<accession>A0A1B6LQU4</accession>
<organism evidence="2">
    <name type="scientific">Graphocephala atropunctata</name>
    <dbReference type="NCBI Taxonomy" id="36148"/>
    <lineage>
        <taxon>Eukaryota</taxon>
        <taxon>Metazoa</taxon>
        <taxon>Ecdysozoa</taxon>
        <taxon>Arthropoda</taxon>
        <taxon>Hexapoda</taxon>
        <taxon>Insecta</taxon>
        <taxon>Pterygota</taxon>
        <taxon>Neoptera</taxon>
        <taxon>Paraneoptera</taxon>
        <taxon>Hemiptera</taxon>
        <taxon>Auchenorrhyncha</taxon>
        <taxon>Membracoidea</taxon>
        <taxon>Cicadellidae</taxon>
        <taxon>Cicadellinae</taxon>
        <taxon>Cicadellini</taxon>
        <taxon>Graphocephala</taxon>
    </lineage>
</organism>
<proteinExistence type="predicted"/>
<dbReference type="Gene3D" id="1.20.5.340">
    <property type="match status" value="1"/>
</dbReference>
<keyword evidence="1" id="KW-0175">Coiled coil</keyword>
<sequence length="159" mass="18007">KYKKIADGTVKTWVCGRVDCTTSPSDNYLGTLNILLQKLDLLATKENIHAIASDIHSLRQDITKMLKVFSEIEQRLLKAETDIDSIKNEISTLRAIKPHQNLEEVCSEVADRSARKAKIILRNIPESTSQALNEKKIHDRTLITLIFDSIGFVTHNFSF</sequence>
<feature type="coiled-coil region" evidence="1">
    <location>
        <begin position="69"/>
        <end position="96"/>
    </location>
</feature>
<gene>
    <name evidence="2" type="ORF">g.185</name>
</gene>
<evidence type="ECO:0000256" key="1">
    <source>
        <dbReference type="SAM" id="Coils"/>
    </source>
</evidence>
<evidence type="ECO:0000313" key="2">
    <source>
        <dbReference type="EMBL" id="JAT26116.1"/>
    </source>
</evidence>
<feature type="non-terminal residue" evidence="2">
    <location>
        <position position="1"/>
    </location>
</feature>
<dbReference type="AlphaFoldDB" id="A0A1B6LQU4"/>
<feature type="non-terminal residue" evidence="2">
    <location>
        <position position="159"/>
    </location>
</feature>
<dbReference type="EMBL" id="GEBQ01013861">
    <property type="protein sequence ID" value="JAT26116.1"/>
    <property type="molecule type" value="Transcribed_RNA"/>
</dbReference>
<protein>
    <submittedName>
        <fullName evidence="2">Uncharacterized protein</fullName>
    </submittedName>
</protein>
<reference evidence="2" key="1">
    <citation type="submission" date="2015-11" db="EMBL/GenBank/DDBJ databases">
        <title>De novo transcriptome assembly of four potential Pierce s Disease insect vectors from Arizona vineyards.</title>
        <authorList>
            <person name="Tassone E.E."/>
        </authorList>
    </citation>
    <scope>NUCLEOTIDE SEQUENCE</scope>
</reference>